<accession>A0A382BZP7</accession>
<gene>
    <name evidence="1" type="ORF">METZ01_LOCUS172140</name>
</gene>
<dbReference type="PANTHER" id="PTHR33221:SF15">
    <property type="entry name" value="HTH-TYPE TRANSCRIPTIONAL REGULATOR YWGB-RELATED"/>
    <property type="match status" value="1"/>
</dbReference>
<evidence type="ECO:0008006" key="2">
    <source>
        <dbReference type="Google" id="ProtNLM"/>
    </source>
</evidence>
<dbReference type="PROSITE" id="PS01332">
    <property type="entry name" value="HTH_RRF2_1"/>
    <property type="match status" value="1"/>
</dbReference>
<dbReference type="EMBL" id="UINC01032133">
    <property type="protein sequence ID" value="SVB19286.1"/>
    <property type="molecule type" value="Genomic_DNA"/>
</dbReference>
<evidence type="ECO:0000313" key="1">
    <source>
        <dbReference type="EMBL" id="SVB19286.1"/>
    </source>
</evidence>
<dbReference type="InterPro" id="IPR036388">
    <property type="entry name" value="WH-like_DNA-bd_sf"/>
</dbReference>
<dbReference type="GO" id="GO:0003700">
    <property type="term" value="F:DNA-binding transcription factor activity"/>
    <property type="evidence" value="ECO:0007669"/>
    <property type="project" value="TreeGrafter"/>
</dbReference>
<dbReference type="InterPro" id="IPR036390">
    <property type="entry name" value="WH_DNA-bd_sf"/>
</dbReference>
<dbReference type="Pfam" id="PF02082">
    <property type="entry name" value="Rrf2"/>
    <property type="match status" value="1"/>
</dbReference>
<organism evidence="1">
    <name type="scientific">marine metagenome</name>
    <dbReference type="NCBI Taxonomy" id="408172"/>
    <lineage>
        <taxon>unclassified sequences</taxon>
        <taxon>metagenomes</taxon>
        <taxon>ecological metagenomes</taxon>
    </lineage>
</organism>
<dbReference type="SUPFAM" id="SSF46785">
    <property type="entry name" value="Winged helix' DNA-binding domain"/>
    <property type="match status" value="1"/>
</dbReference>
<reference evidence="1" key="1">
    <citation type="submission" date="2018-05" db="EMBL/GenBank/DDBJ databases">
        <authorList>
            <person name="Lanie J.A."/>
            <person name="Ng W.-L."/>
            <person name="Kazmierczak K.M."/>
            <person name="Andrzejewski T.M."/>
            <person name="Davidsen T.M."/>
            <person name="Wayne K.J."/>
            <person name="Tettelin H."/>
            <person name="Glass J.I."/>
            <person name="Rusch D."/>
            <person name="Podicherti R."/>
            <person name="Tsui H.-C.T."/>
            <person name="Winkler M.E."/>
        </authorList>
    </citation>
    <scope>NUCLEOTIDE SEQUENCE</scope>
</reference>
<name>A0A382BZP7_9ZZZZ</name>
<dbReference type="GO" id="GO:0005829">
    <property type="term" value="C:cytosol"/>
    <property type="evidence" value="ECO:0007669"/>
    <property type="project" value="TreeGrafter"/>
</dbReference>
<proteinExistence type="predicted"/>
<dbReference type="AlphaFoldDB" id="A0A382BZP7"/>
<protein>
    <recommendedName>
        <fullName evidence="2">Rrf2 family transcriptional regulator</fullName>
    </recommendedName>
</protein>
<dbReference type="InterPro" id="IPR000944">
    <property type="entry name" value="Tscrpt_reg_Rrf2"/>
</dbReference>
<dbReference type="InterPro" id="IPR030489">
    <property type="entry name" value="TR_Rrf2-type_CS"/>
</dbReference>
<sequence length="143" mass="15736">MKISKGADYALLAVGYLASSSNGGQGKLVNKSELVTKLDLPKEFLSQILQRLKASGLLKSVRGKYGGYMLTKPVTDITFLEVIEALDGKLNMVQYLDDTITVSARFKECRTIRQKMSQAQVGIGNVLNDITFDQISMDGRNEI</sequence>
<dbReference type="NCBIfam" id="TIGR00738">
    <property type="entry name" value="rrf2_super"/>
    <property type="match status" value="1"/>
</dbReference>
<dbReference type="Gene3D" id="1.10.10.10">
    <property type="entry name" value="Winged helix-like DNA-binding domain superfamily/Winged helix DNA-binding domain"/>
    <property type="match status" value="1"/>
</dbReference>
<dbReference type="PROSITE" id="PS51197">
    <property type="entry name" value="HTH_RRF2_2"/>
    <property type="match status" value="1"/>
</dbReference>
<dbReference type="PANTHER" id="PTHR33221">
    <property type="entry name" value="WINGED HELIX-TURN-HELIX TRANSCRIPTIONAL REGULATOR, RRF2 FAMILY"/>
    <property type="match status" value="1"/>
</dbReference>